<evidence type="ECO:0000313" key="3">
    <source>
        <dbReference type="Proteomes" id="UP001268636"/>
    </source>
</evidence>
<protein>
    <submittedName>
        <fullName evidence="2">Matrix</fullName>
    </submittedName>
</protein>
<organism evidence="2 3">
    <name type="scientific">Tupavirus sp</name>
    <dbReference type="NCBI Taxonomy" id="2809944"/>
    <lineage>
        <taxon>Viruses</taxon>
        <taxon>Riboviria</taxon>
        <taxon>Orthornavirae</taxon>
        <taxon>Negarnaviricota</taxon>
        <taxon>Haploviricotina</taxon>
        <taxon>Monjiviricetes</taxon>
        <taxon>Mononegavirales</taxon>
        <taxon>Rhabdoviridae</taxon>
        <taxon>Alpharhabdovirinae</taxon>
        <taxon>Tupavirus</taxon>
    </lineage>
</organism>
<reference evidence="2" key="1">
    <citation type="submission" date="2021-12" db="EMBL/GenBank/DDBJ databases">
        <authorList>
            <person name="Ashraf S."/>
            <person name="Love H."/>
            <person name="Burton C."/>
            <person name="Carmichael S."/>
            <person name="Filipe A.D."/>
            <person name="Roddy S."/>
            <person name="Smollett K."/>
            <person name="Summers S."/>
            <person name="Tong L."/>
            <person name="Richards K.S."/>
            <person name="Thomson E.C."/>
        </authorList>
    </citation>
    <scope>NUCLEOTIDE SEQUENCE</scope>
    <source>
        <strain evidence="2">SB8301</strain>
    </source>
</reference>
<dbReference type="Proteomes" id="UP001268636">
    <property type="component" value="Segment"/>
</dbReference>
<evidence type="ECO:0000256" key="1">
    <source>
        <dbReference type="SAM" id="MobiDB-lite"/>
    </source>
</evidence>
<keyword evidence="3" id="KW-1185">Reference proteome</keyword>
<sequence>MLSRWWSSAGNSITSDMPRQEQNTIPPELLEEQMKAAIQDAHQVFRATGKIIINSENQKLTPKEILLLLNDWSLHYSGPFLLEGPLKGAVLLAASDLHYTPWGEGGRYGRLMGYECSFAFRSSDHIPRKFLSYKYEGRRKAGSLSCYLMIDLEFSPTSGAARDYSVFLDDCRKVKFYPDDPAHILATWYPKIIIEPQSKSVCF</sequence>
<evidence type="ECO:0000313" key="2">
    <source>
        <dbReference type="EMBL" id="WAD86931.1"/>
    </source>
</evidence>
<proteinExistence type="predicted"/>
<name>A0AAE9ZXQ9_9RHAB</name>
<feature type="region of interest" description="Disordered" evidence="1">
    <location>
        <begin position="1"/>
        <end position="21"/>
    </location>
</feature>
<accession>A0AAE9ZXQ9</accession>
<dbReference type="EMBL" id="OL774829">
    <property type="protein sequence ID" value="WAD86931.1"/>
    <property type="molecule type" value="Viral_cRNA"/>
</dbReference>